<feature type="chain" id="PRO_5032534160" evidence="1">
    <location>
        <begin position="23"/>
        <end position="893"/>
    </location>
</feature>
<dbReference type="AlphaFoldDB" id="A0A849SH23"/>
<feature type="signal peptide" evidence="1">
    <location>
        <begin position="1"/>
        <end position="22"/>
    </location>
</feature>
<proteinExistence type="predicted"/>
<name>A0A849SH23_UNCEI</name>
<dbReference type="EMBL" id="JABFRW010000137">
    <property type="protein sequence ID" value="NOT34682.1"/>
    <property type="molecule type" value="Genomic_DNA"/>
</dbReference>
<dbReference type="SUPFAM" id="SSF48452">
    <property type="entry name" value="TPR-like"/>
    <property type="match status" value="2"/>
</dbReference>
<evidence type="ECO:0000256" key="1">
    <source>
        <dbReference type="SAM" id="SignalP"/>
    </source>
</evidence>
<dbReference type="Proteomes" id="UP000580839">
    <property type="component" value="Unassembled WGS sequence"/>
</dbReference>
<evidence type="ECO:0000313" key="2">
    <source>
        <dbReference type="EMBL" id="NOT34682.1"/>
    </source>
</evidence>
<dbReference type="Pfam" id="PF13424">
    <property type="entry name" value="TPR_12"/>
    <property type="match status" value="1"/>
</dbReference>
<feature type="non-terminal residue" evidence="2">
    <location>
        <position position="893"/>
    </location>
</feature>
<keyword evidence="1" id="KW-0732">Signal</keyword>
<protein>
    <submittedName>
        <fullName evidence="2">CHAT domain-containing protein</fullName>
    </submittedName>
</protein>
<dbReference type="InterPro" id="IPR011990">
    <property type="entry name" value="TPR-like_helical_dom_sf"/>
</dbReference>
<dbReference type="Gene3D" id="1.25.40.10">
    <property type="entry name" value="Tetratricopeptide repeat domain"/>
    <property type="match status" value="1"/>
</dbReference>
<organism evidence="2 3">
    <name type="scientific">Eiseniibacteriota bacterium</name>
    <dbReference type="NCBI Taxonomy" id="2212470"/>
    <lineage>
        <taxon>Bacteria</taxon>
        <taxon>Candidatus Eiseniibacteriota</taxon>
    </lineage>
</organism>
<comment type="caution">
    <text evidence="2">The sequence shown here is derived from an EMBL/GenBank/DDBJ whole genome shotgun (WGS) entry which is preliminary data.</text>
</comment>
<dbReference type="InterPro" id="IPR019734">
    <property type="entry name" value="TPR_rpt"/>
</dbReference>
<dbReference type="SMART" id="SM00028">
    <property type="entry name" value="TPR"/>
    <property type="match status" value="4"/>
</dbReference>
<gene>
    <name evidence="2" type="ORF">HOP12_11005</name>
</gene>
<evidence type="ECO:0000313" key="3">
    <source>
        <dbReference type="Proteomes" id="UP000580839"/>
    </source>
</evidence>
<reference evidence="2 3" key="1">
    <citation type="submission" date="2020-04" db="EMBL/GenBank/DDBJ databases">
        <title>Metagenomic profiling of ammonia- and methane-oxidizing microorganisms in a Dutch drinking water treatment plant.</title>
        <authorList>
            <person name="Poghosyan L."/>
            <person name="Leucker S."/>
        </authorList>
    </citation>
    <scope>NUCLEOTIDE SEQUENCE [LARGE SCALE GENOMIC DNA]</scope>
    <source>
        <strain evidence="2">S-RSF-IL-03</strain>
    </source>
</reference>
<accession>A0A849SH23</accession>
<sequence>MSIARRSLAVVPWLLWCLAALPAAGAAVSDSLTVALDEIDHQQLDRKWALSDSLATRVFERASRLIPPDSVAMSRALDLRAGALLGQARLRDGVGAALLERSLAIRRRLFTPDTARWVAACNLLGRVRMEQDLPDSALAAFAAARRLCSPTLAASDSFAADAWFMTGRVHRRKLESDSALAALGRSRVLRERRFGPRHPQVAQVLSEVGANQLFGGRYEEARSSFETAIEMIVEARDPTSSELVQPLGQLANLQYQVGDIAGSIETLERTIAIQSKLDNPNSARLIPQRFNLAMRFFDFGDFRSVTAKLEPLLSVADAAFGPTHTRTRQILVMLGASTLMSGDLVAARGYLSRVRPMYADRAPDPTRMEVFVDRFYAALLAREGDLPNARLVSDSLMHKLRAEPAPIWLSMHALESRLEIAMAQGDRNCTADVVARMDSLFTSEAERPSTNFASYRRLKGRAFAWLGRPEAWDEALAAEELERARVIRNVRALADRQALQLAGGLAEPFDQLALLARSGDSSRVATAWDRLVRWRGLVGSEIAARRPPRGADADPVLLASHAQWEAARRHQAQFEVAALASGASPEASAKLAIIRTEAQDAERRYAALADARGLQRDTAQVSLARIRAALAPGAALVSIVELAPETDTARVVAFVATGASSPSRLLDLGLRRELRPRLEAWRAALASPPPAGHEREAERACRRLGEAVRERTWDRLAPAFGDAYSILVVADGDLADLPWSALPEAGNRYLVEIGPVIDTPGAERELIAHAWPMGAGLLAVGDPDFGRASPLPDPAAATALAMRGSLGKCLAASSLELQPLPGARREVEDVSAAWLASHPADAPMSSYGASASERAIKAAAPGRRVLHFATHGVVWGDSCSVLRAGMRGVGGVT</sequence>